<evidence type="ECO:0000313" key="2">
    <source>
        <dbReference type="EMBL" id="KAF9462296.1"/>
    </source>
</evidence>
<dbReference type="PANTHER" id="PTHR28181">
    <property type="entry name" value="UPF0655 PROTEIN YCR015C"/>
    <property type="match status" value="1"/>
</dbReference>
<keyword evidence="3" id="KW-1185">Reference proteome</keyword>
<protein>
    <submittedName>
        <fullName evidence="2">HAD-like domain-containing protein</fullName>
    </submittedName>
</protein>
<dbReference type="AlphaFoldDB" id="A0A9P5Y607"/>
<dbReference type="Gene3D" id="3.40.50.1000">
    <property type="entry name" value="HAD superfamily/HAD-like"/>
    <property type="match status" value="1"/>
</dbReference>
<evidence type="ECO:0000313" key="3">
    <source>
        <dbReference type="Proteomes" id="UP000807353"/>
    </source>
</evidence>
<dbReference type="GO" id="GO:0016791">
    <property type="term" value="F:phosphatase activity"/>
    <property type="evidence" value="ECO:0007669"/>
    <property type="project" value="InterPro"/>
</dbReference>
<dbReference type="NCBIfam" id="TIGR01488">
    <property type="entry name" value="HAD-SF-IB"/>
    <property type="match status" value="1"/>
</dbReference>
<gene>
    <name evidence="2" type="ORF">BDZ94DRAFT_1298632</name>
</gene>
<dbReference type="PANTHER" id="PTHR28181:SF2">
    <property type="entry name" value="PHOSPHORIC MONOESTER HYDROLASE"/>
    <property type="match status" value="1"/>
</dbReference>
<name>A0A9P5Y607_9AGAR</name>
<keyword evidence="1" id="KW-0378">Hydrolase</keyword>
<dbReference type="OrthoDB" id="10014216at2759"/>
<dbReference type="SUPFAM" id="SSF56784">
    <property type="entry name" value="HAD-like"/>
    <property type="match status" value="1"/>
</dbReference>
<comment type="caution">
    <text evidence="2">The sequence shown here is derived from an EMBL/GenBank/DDBJ whole genome shotgun (WGS) entry which is preliminary data.</text>
</comment>
<dbReference type="InterPro" id="IPR023214">
    <property type="entry name" value="HAD_sf"/>
</dbReference>
<dbReference type="Proteomes" id="UP000807353">
    <property type="component" value="Unassembled WGS sequence"/>
</dbReference>
<dbReference type="Pfam" id="PF12710">
    <property type="entry name" value="HAD"/>
    <property type="match status" value="1"/>
</dbReference>
<organism evidence="2 3">
    <name type="scientific">Collybia nuda</name>
    <dbReference type="NCBI Taxonomy" id="64659"/>
    <lineage>
        <taxon>Eukaryota</taxon>
        <taxon>Fungi</taxon>
        <taxon>Dikarya</taxon>
        <taxon>Basidiomycota</taxon>
        <taxon>Agaricomycotina</taxon>
        <taxon>Agaricomycetes</taxon>
        <taxon>Agaricomycetidae</taxon>
        <taxon>Agaricales</taxon>
        <taxon>Tricholomatineae</taxon>
        <taxon>Clitocybaceae</taxon>
        <taxon>Collybia</taxon>
    </lineage>
</organism>
<reference evidence="2" key="1">
    <citation type="submission" date="2020-11" db="EMBL/GenBank/DDBJ databases">
        <authorList>
            <consortium name="DOE Joint Genome Institute"/>
            <person name="Ahrendt S."/>
            <person name="Riley R."/>
            <person name="Andreopoulos W."/>
            <person name="Labutti K."/>
            <person name="Pangilinan J."/>
            <person name="Ruiz-Duenas F.J."/>
            <person name="Barrasa J.M."/>
            <person name="Sanchez-Garcia M."/>
            <person name="Camarero S."/>
            <person name="Miyauchi S."/>
            <person name="Serrano A."/>
            <person name="Linde D."/>
            <person name="Babiker R."/>
            <person name="Drula E."/>
            <person name="Ayuso-Fernandez I."/>
            <person name="Pacheco R."/>
            <person name="Padilla G."/>
            <person name="Ferreira P."/>
            <person name="Barriuso J."/>
            <person name="Kellner H."/>
            <person name="Castanera R."/>
            <person name="Alfaro M."/>
            <person name="Ramirez L."/>
            <person name="Pisabarro A.G."/>
            <person name="Kuo A."/>
            <person name="Tritt A."/>
            <person name="Lipzen A."/>
            <person name="He G."/>
            <person name="Yan M."/>
            <person name="Ng V."/>
            <person name="Cullen D."/>
            <person name="Martin F."/>
            <person name="Rosso M.-N."/>
            <person name="Henrissat B."/>
            <person name="Hibbett D."/>
            <person name="Martinez A.T."/>
            <person name="Grigoriev I.V."/>
        </authorList>
    </citation>
    <scope>NUCLEOTIDE SEQUENCE</scope>
    <source>
        <strain evidence="2">CBS 247.69</strain>
    </source>
</reference>
<dbReference type="Gene3D" id="3.90.1470.20">
    <property type="match status" value="1"/>
</dbReference>
<sequence>MQLHSLSRSPAIACFSDFDGTVTDEDSNDFMIDNMGMGRLARRELLLKVLNEGLPFREAFRAMIASVAANYSFPECCAKVKEANIKLDPGFKAFYEFVRAKGIPFVLISSGMTPIIRSIVGTLIGKEEASKITIIANDVDIWDESGSAGNWGVKFRHPDSPFGHDKDVAISDFKAQDPNIITFFCGDGLSDMSAARSATMREGSGDDLAAHCEKEDIPFEGFRNFHEVRKSVEAVLDGRIQASDLCAGRAGGTIVS</sequence>
<evidence type="ECO:0000256" key="1">
    <source>
        <dbReference type="ARBA" id="ARBA00022801"/>
    </source>
</evidence>
<dbReference type="InterPro" id="IPR036412">
    <property type="entry name" value="HAD-like_sf"/>
</dbReference>
<dbReference type="NCBIfam" id="TIGR01489">
    <property type="entry name" value="DKMTPPase-SF"/>
    <property type="match status" value="1"/>
</dbReference>
<proteinExistence type="predicted"/>
<accession>A0A9P5Y607</accession>
<dbReference type="EMBL" id="MU150273">
    <property type="protein sequence ID" value="KAF9462296.1"/>
    <property type="molecule type" value="Genomic_DNA"/>
</dbReference>
<dbReference type="InterPro" id="IPR006384">
    <property type="entry name" value="HAD_hydro_PyrdxlP_Pase-like"/>
</dbReference>
<dbReference type="InterPro" id="IPR050849">
    <property type="entry name" value="HAD-like_hydrolase_phosphatase"/>
</dbReference>